<sequence length="77" mass="8962">MPHRRFNRTRLSPHDLAICERVYDQVCADEHIDPLSRDAEALAVMIVAIFRNITTSERELLKEVRSLRRSKGAEMAR</sequence>
<evidence type="ECO:0000313" key="1">
    <source>
        <dbReference type="EMBL" id="SIT55503.1"/>
    </source>
</evidence>
<proteinExistence type="predicted"/>
<dbReference type="STRING" id="1631249.BQ8794_220067"/>
<evidence type="ECO:0000313" key="2">
    <source>
        <dbReference type="Proteomes" id="UP000188388"/>
    </source>
</evidence>
<dbReference type="RefSeq" id="WP_143744541.1">
    <property type="nucleotide sequence ID" value="NZ_FTPD01000015.1"/>
</dbReference>
<dbReference type="Proteomes" id="UP000188388">
    <property type="component" value="Unassembled WGS sequence"/>
</dbReference>
<name>A0A1R3V6H9_9HYPH</name>
<dbReference type="EMBL" id="FTPD01000015">
    <property type="protein sequence ID" value="SIT55503.1"/>
    <property type="molecule type" value="Genomic_DNA"/>
</dbReference>
<organism evidence="1 2">
    <name type="scientific">Mesorhizobium prunaredense</name>
    <dbReference type="NCBI Taxonomy" id="1631249"/>
    <lineage>
        <taxon>Bacteria</taxon>
        <taxon>Pseudomonadati</taxon>
        <taxon>Pseudomonadota</taxon>
        <taxon>Alphaproteobacteria</taxon>
        <taxon>Hyphomicrobiales</taxon>
        <taxon>Phyllobacteriaceae</taxon>
        <taxon>Mesorhizobium</taxon>
    </lineage>
</organism>
<accession>A0A1R3V6H9</accession>
<gene>
    <name evidence="1" type="ORF">BQ8794_220067</name>
</gene>
<protein>
    <submittedName>
        <fullName evidence="1">Uncharacterized protein</fullName>
    </submittedName>
</protein>
<keyword evidence="2" id="KW-1185">Reference proteome</keyword>
<dbReference type="AlphaFoldDB" id="A0A1R3V6H9"/>
<reference evidence="2" key="1">
    <citation type="submission" date="2017-01" db="EMBL/GenBank/DDBJ databases">
        <authorList>
            <person name="Brunel B."/>
        </authorList>
    </citation>
    <scope>NUCLEOTIDE SEQUENCE [LARGE SCALE GENOMIC DNA]</scope>
</reference>